<keyword evidence="2" id="KW-1185">Reference proteome</keyword>
<protein>
    <submittedName>
        <fullName evidence="1">Uncharacterized protein</fullName>
    </submittedName>
</protein>
<dbReference type="EMBL" id="QHCR01000003">
    <property type="protein sequence ID" value="RHX80621.1"/>
    <property type="molecule type" value="Genomic_DNA"/>
</dbReference>
<reference evidence="1 2" key="2">
    <citation type="journal article" date="2020" name="Int. J. Syst. Evol. Microbiol.">
        <title>Leptospira yasudae sp. nov. and Leptospira stimsonii sp. nov., two new species of the pathogenic group isolated from environmental sources.</title>
        <authorList>
            <person name="Casanovas-Massana A."/>
            <person name="Hamond C."/>
            <person name="Santos L.A."/>
            <person name="de Oliveira D."/>
            <person name="Hacker K.P."/>
            <person name="Balassiano I."/>
            <person name="Costa F."/>
            <person name="Medeiros M.A."/>
            <person name="Reis M.G."/>
            <person name="Ko A.I."/>
            <person name="Wunder E.A."/>
        </authorList>
    </citation>
    <scope>NUCLEOTIDE SEQUENCE [LARGE SCALE GENOMIC DNA]</scope>
    <source>
        <strain evidence="1 2">B21</strain>
    </source>
</reference>
<organism evidence="1 2">
    <name type="scientific">Leptospira yasudae</name>
    <dbReference type="NCBI Taxonomy" id="2202201"/>
    <lineage>
        <taxon>Bacteria</taxon>
        <taxon>Pseudomonadati</taxon>
        <taxon>Spirochaetota</taxon>
        <taxon>Spirochaetia</taxon>
        <taxon>Leptospirales</taxon>
        <taxon>Leptospiraceae</taxon>
        <taxon>Leptospira</taxon>
    </lineage>
</organism>
<accession>A0ABX9M4N7</accession>
<sequence>MSRQGSFFFLVVIVKKIRRFSFSALVRLILEDRFEQLHRPVEIESMKSSVEFGVIFAARFFLKVFRLEDHELPCRENMLNTITVIMPSFAALFDCVVYEIKNREERFDIKMRIDLSVYNSASFDAETDQGMMTFLNK</sequence>
<dbReference type="Proteomes" id="UP000285569">
    <property type="component" value="Unassembled WGS sequence"/>
</dbReference>
<evidence type="ECO:0000313" key="2">
    <source>
        <dbReference type="Proteomes" id="UP000285569"/>
    </source>
</evidence>
<reference evidence="2" key="1">
    <citation type="submission" date="2018-05" db="EMBL/GenBank/DDBJ databases">
        <title>Leptospira yasudae sp. nov. and Leptospira stimsonii sp. nov., two pathogenic species of the genus Leptospira isolated from environmental sources.</title>
        <authorList>
            <person name="Casanovas-Massana A."/>
            <person name="Hamond C."/>
            <person name="Santos L.A."/>
            <person name="Hacker K.P."/>
            <person name="Balassiano I."/>
            <person name="Medeiros M.A."/>
            <person name="Reis M.G."/>
            <person name="Ko A.I."/>
            <person name="Wunder E.A."/>
        </authorList>
    </citation>
    <scope>NUCLEOTIDE SEQUENCE [LARGE SCALE GENOMIC DNA]</scope>
    <source>
        <strain evidence="2">B21</strain>
    </source>
</reference>
<name>A0ABX9M4N7_9LEPT</name>
<proteinExistence type="predicted"/>
<gene>
    <name evidence="1" type="ORF">DLM77_06945</name>
</gene>
<evidence type="ECO:0000313" key="1">
    <source>
        <dbReference type="EMBL" id="RHX80621.1"/>
    </source>
</evidence>
<comment type="caution">
    <text evidence="1">The sequence shown here is derived from an EMBL/GenBank/DDBJ whole genome shotgun (WGS) entry which is preliminary data.</text>
</comment>